<dbReference type="AlphaFoldDB" id="A0A9N7YIG8"/>
<keyword evidence="1" id="KW-0812">Transmembrane</keyword>
<feature type="transmembrane region" description="Helical" evidence="1">
    <location>
        <begin position="90"/>
        <end position="109"/>
    </location>
</feature>
<dbReference type="Proteomes" id="UP001153269">
    <property type="component" value="Unassembled WGS sequence"/>
</dbReference>
<accession>A0A9N7YIG8</accession>
<organism evidence="2 3">
    <name type="scientific">Pleuronectes platessa</name>
    <name type="common">European plaice</name>
    <dbReference type="NCBI Taxonomy" id="8262"/>
    <lineage>
        <taxon>Eukaryota</taxon>
        <taxon>Metazoa</taxon>
        <taxon>Chordata</taxon>
        <taxon>Craniata</taxon>
        <taxon>Vertebrata</taxon>
        <taxon>Euteleostomi</taxon>
        <taxon>Actinopterygii</taxon>
        <taxon>Neopterygii</taxon>
        <taxon>Teleostei</taxon>
        <taxon>Neoteleostei</taxon>
        <taxon>Acanthomorphata</taxon>
        <taxon>Carangaria</taxon>
        <taxon>Pleuronectiformes</taxon>
        <taxon>Pleuronectoidei</taxon>
        <taxon>Pleuronectidae</taxon>
        <taxon>Pleuronectes</taxon>
    </lineage>
</organism>
<evidence type="ECO:0000313" key="2">
    <source>
        <dbReference type="EMBL" id="CAB1428042.1"/>
    </source>
</evidence>
<proteinExistence type="predicted"/>
<evidence type="ECO:0000313" key="3">
    <source>
        <dbReference type="Proteomes" id="UP001153269"/>
    </source>
</evidence>
<reference evidence="2" key="1">
    <citation type="submission" date="2020-03" db="EMBL/GenBank/DDBJ databases">
        <authorList>
            <person name="Weist P."/>
        </authorList>
    </citation>
    <scope>NUCLEOTIDE SEQUENCE</scope>
</reference>
<sequence length="119" mass="13299">MDVWREDWRDECKIWLDVMSGDRKDEERAECWRETGADGGMEEPSINNEIGLICEGVGRGHRGGKWGEPVHCGTGTPGDFEGLWFPQENAVWNLPTIVPICLIFPFALLPSQLSVSGPI</sequence>
<keyword evidence="1" id="KW-1133">Transmembrane helix</keyword>
<protein>
    <submittedName>
        <fullName evidence="2">Uncharacterized protein</fullName>
    </submittedName>
</protein>
<keyword evidence="1" id="KW-0472">Membrane</keyword>
<evidence type="ECO:0000256" key="1">
    <source>
        <dbReference type="SAM" id="Phobius"/>
    </source>
</evidence>
<keyword evidence="3" id="KW-1185">Reference proteome</keyword>
<name>A0A9N7YIG8_PLEPL</name>
<dbReference type="EMBL" id="CADEAL010001014">
    <property type="protein sequence ID" value="CAB1428042.1"/>
    <property type="molecule type" value="Genomic_DNA"/>
</dbReference>
<gene>
    <name evidence="2" type="ORF">PLEPLA_LOCUS15996</name>
</gene>
<comment type="caution">
    <text evidence="2">The sequence shown here is derived from an EMBL/GenBank/DDBJ whole genome shotgun (WGS) entry which is preliminary data.</text>
</comment>